<sequence length="340" mass="32656">MTWPRGASAGPEGAGVPVPAGAPAGTAAGEAGAAAGWSVGLDIGGTKTLGVLVAPDGAVGPSVRLAARPGAAGVAGTAAEAVHALVAQAGLTPGALAGVGIGLPGIVDPAAGRVEHAVNLAIETAVPLAADVSAALGGVPVRLENDLNVAALGAAHLLPDPAPDLAFLALGTGLAAGLVLDGRLRRGASGVAGEIGHLVHVPGGLPCPCGQRGCLEQYASGGALSAAWPGPGDRPAPVALFEAADSGDAGAVAVRDRFAGAVAAAVRVLLLTTDVAHVVVGGGVSELGDPLLRVVRARLDDEARDSAFLAAMHMAERVTLAPRGVPVGAVGAALVGRKES</sequence>
<dbReference type="PANTHER" id="PTHR18964:SF169">
    <property type="entry name" value="N-ACETYLMANNOSAMINE KINASE"/>
    <property type="match status" value="1"/>
</dbReference>
<dbReference type="SUPFAM" id="SSF53067">
    <property type="entry name" value="Actin-like ATPase domain"/>
    <property type="match status" value="1"/>
</dbReference>
<proteinExistence type="inferred from homology"/>
<feature type="region of interest" description="Disordered" evidence="2">
    <location>
        <begin position="1"/>
        <end position="21"/>
    </location>
</feature>
<protein>
    <submittedName>
        <fullName evidence="3">ROK family protein</fullName>
    </submittedName>
</protein>
<accession>A0A7Z8K3M2</accession>
<name>A0A7Z8K3M2_9CELL</name>
<comment type="caution">
    <text evidence="3">The sequence shown here is derived from an EMBL/GenBank/DDBJ whole genome shotgun (WGS) entry which is preliminary data.</text>
</comment>
<dbReference type="Pfam" id="PF00480">
    <property type="entry name" value="ROK"/>
    <property type="match status" value="1"/>
</dbReference>
<evidence type="ECO:0000256" key="1">
    <source>
        <dbReference type="ARBA" id="ARBA00006479"/>
    </source>
</evidence>
<dbReference type="PANTHER" id="PTHR18964">
    <property type="entry name" value="ROK (REPRESSOR, ORF, KINASE) FAMILY"/>
    <property type="match status" value="1"/>
</dbReference>
<comment type="similarity">
    <text evidence="1">Belongs to the ROK (NagC/XylR) family.</text>
</comment>
<evidence type="ECO:0000256" key="2">
    <source>
        <dbReference type="SAM" id="MobiDB-lite"/>
    </source>
</evidence>
<dbReference type="Gene3D" id="3.30.420.40">
    <property type="match status" value="2"/>
</dbReference>
<gene>
    <name evidence="3" type="ORF">FA014_01255</name>
</gene>
<dbReference type="OrthoDB" id="8772678at2"/>
<evidence type="ECO:0000313" key="4">
    <source>
        <dbReference type="Proteomes" id="UP000308121"/>
    </source>
</evidence>
<organism evidence="3 4">
    <name type="scientific">Cellulomonas hominis</name>
    <dbReference type="NCBI Taxonomy" id="156981"/>
    <lineage>
        <taxon>Bacteria</taxon>
        <taxon>Bacillati</taxon>
        <taxon>Actinomycetota</taxon>
        <taxon>Actinomycetes</taxon>
        <taxon>Micrococcales</taxon>
        <taxon>Cellulomonadaceae</taxon>
        <taxon>Cellulomonas</taxon>
    </lineage>
</organism>
<dbReference type="EMBL" id="SZYE01000004">
    <property type="protein sequence ID" value="TKR27289.1"/>
    <property type="molecule type" value="Genomic_DNA"/>
</dbReference>
<reference evidence="3 4" key="1">
    <citation type="submission" date="2019-05" db="EMBL/GenBank/DDBJ databases">
        <title>Genome sequence of Cellulomonas hominis strain CS1.</title>
        <authorList>
            <person name="Belmont J."/>
            <person name="Maclea K.S."/>
        </authorList>
    </citation>
    <scope>NUCLEOTIDE SEQUENCE [LARGE SCALE GENOMIC DNA]</scope>
    <source>
        <strain evidence="3 4">CS1</strain>
    </source>
</reference>
<dbReference type="Proteomes" id="UP000308121">
    <property type="component" value="Unassembled WGS sequence"/>
</dbReference>
<evidence type="ECO:0000313" key="3">
    <source>
        <dbReference type="EMBL" id="TKR27289.1"/>
    </source>
</evidence>
<dbReference type="InterPro" id="IPR043129">
    <property type="entry name" value="ATPase_NBD"/>
</dbReference>
<dbReference type="AlphaFoldDB" id="A0A7Z8K3M2"/>
<dbReference type="InterPro" id="IPR000600">
    <property type="entry name" value="ROK"/>
</dbReference>